<keyword evidence="1" id="KW-0472">Membrane</keyword>
<feature type="transmembrane region" description="Helical" evidence="1">
    <location>
        <begin position="59"/>
        <end position="78"/>
    </location>
</feature>
<reference evidence="2 3" key="1">
    <citation type="journal article" date="2019" name="Int. J. Syst. Evol. Microbiol.">
        <title>The Global Catalogue of Microorganisms (GCM) 10K type strain sequencing project: providing services to taxonomists for standard genome sequencing and annotation.</title>
        <authorList>
            <consortium name="The Broad Institute Genomics Platform"/>
            <consortium name="The Broad Institute Genome Sequencing Center for Infectious Disease"/>
            <person name="Wu L."/>
            <person name="Ma J."/>
        </authorList>
    </citation>
    <scope>NUCLEOTIDE SEQUENCE [LARGE SCALE GENOMIC DNA]</scope>
    <source>
        <strain evidence="2 3">CGMCC 1.3239</strain>
    </source>
</reference>
<sequence>MSTHATATREADGPDRRFDGPWLRVLAVAVGGWTVLYALDWLLLEAGTPAGAVVGFTHAYILAPLATAAILLDALSLGERGVADFGLFKWLYALVALFAPPVAAVYYAHREWLKPADPNLLGDSTRR</sequence>
<proteinExistence type="predicted"/>
<keyword evidence="1" id="KW-0812">Transmembrane</keyword>
<dbReference type="Proteomes" id="UP001596442">
    <property type="component" value="Unassembled WGS sequence"/>
</dbReference>
<evidence type="ECO:0008006" key="4">
    <source>
        <dbReference type="Google" id="ProtNLM"/>
    </source>
</evidence>
<gene>
    <name evidence="2" type="ORF">ACFQEU_01150</name>
</gene>
<name>A0ABD5S845_9EURY</name>
<accession>A0ABD5S845</accession>
<dbReference type="AlphaFoldDB" id="A0ABD5S845"/>
<keyword evidence="1" id="KW-1133">Transmembrane helix</keyword>
<dbReference type="RefSeq" id="WP_379778390.1">
    <property type="nucleotide sequence ID" value="NZ_JBHSWW010000006.1"/>
</dbReference>
<protein>
    <recommendedName>
        <fullName evidence="4">DUF3817 domain-containing protein</fullName>
    </recommendedName>
</protein>
<comment type="caution">
    <text evidence="2">The sequence shown here is derived from an EMBL/GenBank/DDBJ whole genome shotgun (WGS) entry which is preliminary data.</text>
</comment>
<dbReference type="EMBL" id="JBHSWW010000006">
    <property type="protein sequence ID" value="MFC6752082.1"/>
    <property type="molecule type" value="Genomic_DNA"/>
</dbReference>
<keyword evidence="3" id="KW-1185">Reference proteome</keyword>
<evidence type="ECO:0000256" key="1">
    <source>
        <dbReference type="SAM" id="Phobius"/>
    </source>
</evidence>
<evidence type="ECO:0000313" key="2">
    <source>
        <dbReference type="EMBL" id="MFC6752082.1"/>
    </source>
</evidence>
<organism evidence="2 3">
    <name type="scientific">Halorubrum tibetense</name>
    <dbReference type="NCBI Taxonomy" id="175631"/>
    <lineage>
        <taxon>Archaea</taxon>
        <taxon>Methanobacteriati</taxon>
        <taxon>Methanobacteriota</taxon>
        <taxon>Stenosarchaea group</taxon>
        <taxon>Halobacteria</taxon>
        <taxon>Halobacteriales</taxon>
        <taxon>Haloferacaceae</taxon>
        <taxon>Halorubrum</taxon>
    </lineage>
</organism>
<feature type="transmembrane region" description="Helical" evidence="1">
    <location>
        <begin position="21"/>
        <end position="39"/>
    </location>
</feature>
<evidence type="ECO:0000313" key="3">
    <source>
        <dbReference type="Proteomes" id="UP001596442"/>
    </source>
</evidence>
<feature type="transmembrane region" description="Helical" evidence="1">
    <location>
        <begin position="90"/>
        <end position="109"/>
    </location>
</feature>